<keyword evidence="3" id="KW-1185">Reference proteome</keyword>
<keyword evidence="1" id="KW-1133">Transmembrane helix</keyword>
<evidence type="ECO:0000313" key="3">
    <source>
        <dbReference type="Proteomes" id="UP001229421"/>
    </source>
</evidence>
<accession>A0AAD8P5M6</accession>
<reference evidence="2" key="1">
    <citation type="journal article" date="2023" name="bioRxiv">
        <title>Improved chromosome-level genome assembly for marigold (Tagetes erecta).</title>
        <authorList>
            <person name="Jiang F."/>
            <person name="Yuan L."/>
            <person name="Wang S."/>
            <person name="Wang H."/>
            <person name="Xu D."/>
            <person name="Wang A."/>
            <person name="Fan W."/>
        </authorList>
    </citation>
    <scope>NUCLEOTIDE SEQUENCE</scope>
    <source>
        <strain evidence="2">WSJ</strain>
        <tissue evidence="2">Leaf</tissue>
    </source>
</reference>
<dbReference type="EMBL" id="JAUHHV010000001">
    <property type="protein sequence ID" value="KAK1439770.1"/>
    <property type="molecule type" value="Genomic_DNA"/>
</dbReference>
<evidence type="ECO:0008006" key="4">
    <source>
        <dbReference type="Google" id="ProtNLM"/>
    </source>
</evidence>
<feature type="transmembrane region" description="Helical" evidence="1">
    <location>
        <begin position="9"/>
        <end position="29"/>
    </location>
</feature>
<comment type="caution">
    <text evidence="2">The sequence shown here is derived from an EMBL/GenBank/DDBJ whole genome shotgun (WGS) entry which is preliminary data.</text>
</comment>
<evidence type="ECO:0000313" key="2">
    <source>
        <dbReference type="EMBL" id="KAK1439770.1"/>
    </source>
</evidence>
<protein>
    <recommendedName>
        <fullName evidence="4">Transmembrane protein</fullName>
    </recommendedName>
</protein>
<name>A0AAD8P5M6_TARER</name>
<dbReference type="PANTHER" id="PTHR34947">
    <property type="entry name" value="TRANSMEMBRANE PROTEIN"/>
    <property type="match status" value="1"/>
</dbReference>
<keyword evidence="1" id="KW-0472">Membrane</keyword>
<dbReference type="Proteomes" id="UP001229421">
    <property type="component" value="Unassembled WGS sequence"/>
</dbReference>
<organism evidence="2 3">
    <name type="scientific">Tagetes erecta</name>
    <name type="common">African marigold</name>
    <dbReference type="NCBI Taxonomy" id="13708"/>
    <lineage>
        <taxon>Eukaryota</taxon>
        <taxon>Viridiplantae</taxon>
        <taxon>Streptophyta</taxon>
        <taxon>Embryophyta</taxon>
        <taxon>Tracheophyta</taxon>
        <taxon>Spermatophyta</taxon>
        <taxon>Magnoliopsida</taxon>
        <taxon>eudicotyledons</taxon>
        <taxon>Gunneridae</taxon>
        <taxon>Pentapetalae</taxon>
        <taxon>asterids</taxon>
        <taxon>campanulids</taxon>
        <taxon>Asterales</taxon>
        <taxon>Asteraceae</taxon>
        <taxon>Asteroideae</taxon>
        <taxon>Heliantheae alliance</taxon>
        <taxon>Tageteae</taxon>
        <taxon>Tagetes</taxon>
    </lineage>
</organism>
<keyword evidence="1" id="KW-0812">Transmembrane</keyword>
<feature type="transmembrane region" description="Helical" evidence="1">
    <location>
        <begin position="49"/>
        <end position="67"/>
    </location>
</feature>
<sequence length="189" mass="21856">MRRSKLDEPFYSIFIFIIIIISSLFQLPLQIQSFASNFAKFVDANDRHYIFLLCNGIVFFLFVYNGSNQAGAEAKEIKCDEISVSIVDDVNGHVEDLETKHVQNEHECVMEVKQIEQNGMLVGVNDADDHAEIELVRDVDYEHEIVVCEVEDDEYDDDDDGDDEFRQKCEEFIKKVRRSMQCEGELISN</sequence>
<proteinExistence type="predicted"/>
<dbReference type="PANTHER" id="PTHR34947:SF2">
    <property type="entry name" value="TRANSMEMBRANE PROTEIN"/>
    <property type="match status" value="1"/>
</dbReference>
<dbReference type="AlphaFoldDB" id="A0AAD8P5M6"/>
<evidence type="ECO:0000256" key="1">
    <source>
        <dbReference type="SAM" id="Phobius"/>
    </source>
</evidence>
<gene>
    <name evidence="2" type="ORF">QVD17_05590</name>
</gene>